<proteinExistence type="predicted"/>
<feature type="transmembrane region" description="Helical" evidence="1">
    <location>
        <begin position="80"/>
        <end position="98"/>
    </location>
</feature>
<feature type="transmembrane region" description="Helical" evidence="1">
    <location>
        <begin position="12"/>
        <end position="31"/>
    </location>
</feature>
<protein>
    <recommendedName>
        <fullName evidence="2">DUF7973 domain-containing protein</fullName>
    </recommendedName>
</protein>
<dbReference type="Proteomes" id="UP001410648">
    <property type="component" value="Unassembled WGS sequence"/>
</dbReference>
<reference evidence="3 4" key="1">
    <citation type="journal article" date="2019" name="Int. J. Syst. Evol. Microbiol.">
        <title>The Global Catalogue of Microorganisms (GCM) 10K type strain sequencing project: providing services to taxonomists for standard genome sequencing and annotation.</title>
        <authorList>
            <consortium name="The Broad Institute Genomics Platform"/>
            <consortium name="The Broad Institute Genome Sequencing Center for Infectious Disease"/>
            <person name="Wu L."/>
            <person name="Ma J."/>
        </authorList>
    </citation>
    <scope>NUCLEOTIDE SEQUENCE [LARGE SCALE GENOMIC DNA]</scope>
    <source>
        <strain evidence="3 4">JCM 14232</strain>
    </source>
</reference>
<evidence type="ECO:0000313" key="4">
    <source>
        <dbReference type="Proteomes" id="UP001410648"/>
    </source>
</evidence>
<keyword evidence="4" id="KW-1185">Reference proteome</keyword>
<sequence>MGYIVLLTEIPSLGFAISATSLIFIYFGLTFPVSHHVAMVAGVAAMTFGNIWIAIIFSILAVISGDIIQRYTNTYVDTHLDMPATVIALWTFVILGLLS</sequence>
<dbReference type="EMBL" id="BAAADA010000173">
    <property type="protein sequence ID" value="GAA0491365.1"/>
    <property type="molecule type" value="Genomic_DNA"/>
</dbReference>
<accession>A0ABN1B6L0</accession>
<feature type="transmembrane region" description="Helical" evidence="1">
    <location>
        <begin position="37"/>
        <end position="68"/>
    </location>
</feature>
<evidence type="ECO:0000256" key="1">
    <source>
        <dbReference type="SAM" id="Phobius"/>
    </source>
</evidence>
<gene>
    <name evidence="3" type="ORF">GCM10008936_18520</name>
</gene>
<dbReference type="RefSeq" id="WP_346025222.1">
    <property type="nucleotide sequence ID" value="NZ_BAAADA010000173.1"/>
</dbReference>
<evidence type="ECO:0000259" key="2">
    <source>
        <dbReference type="Pfam" id="PF25928"/>
    </source>
</evidence>
<keyword evidence="1" id="KW-0812">Transmembrane</keyword>
<feature type="domain" description="DUF7973" evidence="2">
    <location>
        <begin position="2"/>
        <end position="94"/>
    </location>
</feature>
<organism evidence="3 4">
    <name type="scientific">Alkalibacterium indicireducens</name>
    <dbReference type="NCBI Taxonomy" id="398758"/>
    <lineage>
        <taxon>Bacteria</taxon>
        <taxon>Bacillati</taxon>
        <taxon>Bacillota</taxon>
        <taxon>Bacilli</taxon>
        <taxon>Lactobacillales</taxon>
        <taxon>Carnobacteriaceae</taxon>
        <taxon>Alkalibacterium</taxon>
    </lineage>
</organism>
<name>A0ABN1B6L0_9LACT</name>
<comment type="caution">
    <text evidence="3">The sequence shown here is derived from an EMBL/GenBank/DDBJ whole genome shotgun (WGS) entry which is preliminary data.</text>
</comment>
<dbReference type="InterPro" id="IPR058279">
    <property type="entry name" value="DUF7973"/>
</dbReference>
<keyword evidence="1" id="KW-1133">Transmembrane helix</keyword>
<dbReference type="Pfam" id="PF25928">
    <property type="entry name" value="DUF7973"/>
    <property type="match status" value="1"/>
</dbReference>
<keyword evidence="1" id="KW-0472">Membrane</keyword>
<evidence type="ECO:0000313" key="3">
    <source>
        <dbReference type="EMBL" id="GAA0491365.1"/>
    </source>
</evidence>